<name>A0A5N1GIL6_9LACT</name>
<evidence type="ECO:0000256" key="17">
    <source>
        <dbReference type="HAMAP-Rule" id="MF_00104"/>
    </source>
</evidence>
<feature type="active site" evidence="17">
    <location>
        <position position="53"/>
    </location>
</feature>
<dbReference type="AlphaFoldDB" id="A0A5N1GIL6"/>
<evidence type="ECO:0000256" key="3">
    <source>
        <dbReference type="ARBA" id="ARBA00010183"/>
    </source>
</evidence>
<dbReference type="SMART" id="SM00358">
    <property type="entry name" value="DSRM"/>
    <property type="match status" value="1"/>
</dbReference>
<evidence type="ECO:0000313" key="21">
    <source>
        <dbReference type="EMBL" id="KAA9300805.1"/>
    </source>
</evidence>
<dbReference type="STRING" id="119206.AWM72_01775"/>
<accession>A0A5N1GIL6</accession>
<comment type="subunit">
    <text evidence="4 17">Homodimer.</text>
</comment>
<dbReference type="SUPFAM" id="SSF69065">
    <property type="entry name" value="RNase III domain-like"/>
    <property type="match status" value="1"/>
</dbReference>
<dbReference type="Gene3D" id="3.30.160.20">
    <property type="match status" value="1"/>
</dbReference>
<keyword evidence="7 17" id="KW-0507">mRNA processing</keyword>
<dbReference type="GO" id="GO:0004525">
    <property type="term" value="F:ribonuclease III activity"/>
    <property type="evidence" value="ECO:0007669"/>
    <property type="project" value="UniProtKB-UniRule"/>
</dbReference>
<evidence type="ECO:0000259" key="19">
    <source>
        <dbReference type="PROSITE" id="PS50137"/>
    </source>
</evidence>
<comment type="function">
    <text evidence="16">Digests double-stranded RNA. Involved in the processing of primary rRNA transcript to yield the immediate precursors to the large and small rRNAs (23S and 16S). Also processes some mRNAs, and tRNAs when they are encoded in the rRNA operon.</text>
</comment>
<keyword evidence="8 17" id="KW-0819">tRNA processing</keyword>
<keyword evidence="14 17" id="KW-0460">Magnesium</keyword>
<evidence type="ECO:0000256" key="12">
    <source>
        <dbReference type="ARBA" id="ARBA00022759"/>
    </source>
</evidence>
<dbReference type="GO" id="GO:0046872">
    <property type="term" value="F:metal ion binding"/>
    <property type="evidence" value="ECO:0007669"/>
    <property type="project" value="UniProtKB-KW"/>
</dbReference>
<sequence length="234" mass="26189">MNFDAIKDLFASQFGLKIQNLAYYETAFTHSSYVNEKKREDLTDNERIEFLGDAVIELLVSNYLYAHYPELKEGDLSRFRARIVCEESLSKRCVEVGFDHLIRLGKGEEANGGRKRPGLLCDLYEAACGAVYKDLGLEAVEVILADNIYPKIEAGRFDRQVDPKTALQEELQKNGEIQLSYDLIEASGPAHNRVFRMAVSLDGQVIGEGQGQSKKAAQQAAAQEALDRLAQDKH</sequence>
<dbReference type="OrthoDB" id="9805026at2"/>
<keyword evidence="6 17" id="KW-0698">rRNA processing</keyword>
<dbReference type="GO" id="GO:0005737">
    <property type="term" value="C:cytoplasm"/>
    <property type="evidence" value="ECO:0007669"/>
    <property type="project" value="UniProtKB-SubCell"/>
</dbReference>
<dbReference type="HAMAP" id="MF_00104">
    <property type="entry name" value="RNase_III"/>
    <property type="match status" value="1"/>
</dbReference>
<reference evidence="21 22" key="1">
    <citation type="submission" date="2019-09" db="EMBL/GenBank/DDBJ databases">
        <title>Draft genome sequence assemblies of isolates from the urinary tract.</title>
        <authorList>
            <person name="Mores C.R."/>
            <person name="Putonti C."/>
            <person name="Wolfe A.J."/>
        </authorList>
    </citation>
    <scope>NUCLEOTIDE SEQUENCE [LARGE SCALE GENOMIC DNA]</scope>
    <source>
        <strain evidence="21 22">UMB623</strain>
    </source>
</reference>
<dbReference type="EMBL" id="VYWO01000003">
    <property type="protein sequence ID" value="KAA9300805.1"/>
    <property type="molecule type" value="Genomic_DNA"/>
</dbReference>
<evidence type="ECO:0000256" key="6">
    <source>
        <dbReference type="ARBA" id="ARBA00022552"/>
    </source>
</evidence>
<evidence type="ECO:0000256" key="13">
    <source>
        <dbReference type="ARBA" id="ARBA00022801"/>
    </source>
</evidence>
<feature type="binding site" evidence="17">
    <location>
        <position position="49"/>
    </location>
    <ligand>
        <name>Mg(2+)</name>
        <dbReference type="ChEBI" id="CHEBI:18420"/>
    </ligand>
</feature>
<comment type="catalytic activity">
    <reaction evidence="1 17">
        <text>Endonucleolytic cleavage to 5'-phosphomonoester.</text>
        <dbReference type="EC" id="3.1.26.3"/>
    </reaction>
</comment>
<dbReference type="Pfam" id="PF14622">
    <property type="entry name" value="Ribonucleas_3_3"/>
    <property type="match status" value="1"/>
</dbReference>
<dbReference type="CDD" id="cd10845">
    <property type="entry name" value="DSRM_RNAse_III_family"/>
    <property type="match status" value="1"/>
</dbReference>
<dbReference type="PROSITE" id="PS50137">
    <property type="entry name" value="DS_RBD"/>
    <property type="match status" value="1"/>
</dbReference>
<keyword evidence="12 17" id="KW-0255">Endonuclease</keyword>
<evidence type="ECO:0000256" key="16">
    <source>
        <dbReference type="ARBA" id="ARBA00053741"/>
    </source>
</evidence>
<dbReference type="GO" id="GO:0042802">
    <property type="term" value="F:identical protein binding"/>
    <property type="evidence" value="ECO:0007669"/>
    <property type="project" value="UniProtKB-ARBA"/>
</dbReference>
<dbReference type="CDD" id="cd00593">
    <property type="entry name" value="RIBOc"/>
    <property type="match status" value="1"/>
</dbReference>
<feature type="compositionally biased region" description="Low complexity" evidence="18">
    <location>
        <begin position="211"/>
        <end position="224"/>
    </location>
</feature>
<evidence type="ECO:0000256" key="8">
    <source>
        <dbReference type="ARBA" id="ARBA00022694"/>
    </source>
</evidence>
<dbReference type="GO" id="GO:0010468">
    <property type="term" value="P:regulation of gene expression"/>
    <property type="evidence" value="ECO:0007669"/>
    <property type="project" value="TreeGrafter"/>
</dbReference>
<comment type="function">
    <text evidence="17">Digests double-stranded RNA. Involved in the processing of primary rRNA transcript to yield the immediate precursors to the large and small rRNAs (23S and 16S). Processes some mRNAs, and tRNAs when they are encoded in the rRNA operon. Processes pre-crRNA and tracrRNA of type II CRISPR loci if present in the organism.</text>
</comment>
<dbReference type="EC" id="3.1.26.3" evidence="17"/>
<dbReference type="InterPro" id="IPR011907">
    <property type="entry name" value="RNase_III"/>
</dbReference>
<dbReference type="SMART" id="SM00535">
    <property type="entry name" value="RIBOc"/>
    <property type="match status" value="1"/>
</dbReference>
<gene>
    <name evidence="17" type="primary">rnc</name>
    <name evidence="21" type="ORF">F6I03_05740</name>
</gene>
<evidence type="ECO:0000256" key="15">
    <source>
        <dbReference type="ARBA" id="ARBA00022884"/>
    </source>
</evidence>
<keyword evidence="11 17" id="KW-0699">rRNA-binding</keyword>
<evidence type="ECO:0000259" key="20">
    <source>
        <dbReference type="PROSITE" id="PS50142"/>
    </source>
</evidence>
<dbReference type="GO" id="GO:0003725">
    <property type="term" value="F:double-stranded RNA binding"/>
    <property type="evidence" value="ECO:0007669"/>
    <property type="project" value="TreeGrafter"/>
</dbReference>
<feature type="active site" evidence="17">
    <location>
        <position position="125"/>
    </location>
</feature>
<dbReference type="Proteomes" id="UP000327148">
    <property type="component" value="Unassembled WGS sequence"/>
</dbReference>
<dbReference type="GO" id="GO:0019843">
    <property type="term" value="F:rRNA binding"/>
    <property type="evidence" value="ECO:0007669"/>
    <property type="project" value="UniProtKB-KW"/>
</dbReference>
<dbReference type="GO" id="GO:0006364">
    <property type="term" value="P:rRNA processing"/>
    <property type="evidence" value="ECO:0007669"/>
    <property type="project" value="UniProtKB-UniRule"/>
</dbReference>
<dbReference type="InterPro" id="IPR000999">
    <property type="entry name" value="RNase_III_dom"/>
</dbReference>
<dbReference type="InterPro" id="IPR014720">
    <property type="entry name" value="dsRBD_dom"/>
</dbReference>
<evidence type="ECO:0000256" key="11">
    <source>
        <dbReference type="ARBA" id="ARBA00022730"/>
    </source>
</evidence>
<dbReference type="SUPFAM" id="SSF54768">
    <property type="entry name" value="dsRNA-binding domain-like"/>
    <property type="match status" value="1"/>
</dbReference>
<proteinExistence type="inferred from homology"/>
<dbReference type="NCBIfam" id="TIGR02191">
    <property type="entry name" value="RNaseIII"/>
    <property type="match status" value="1"/>
</dbReference>
<feature type="domain" description="DRBM" evidence="19">
    <location>
        <begin position="162"/>
        <end position="231"/>
    </location>
</feature>
<keyword evidence="9 17" id="KW-0540">Nuclease</keyword>
<keyword evidence="15 17" id="KW-0694">RNA-binding</keyword>
<evidence type="ECO:0000256" key="10">
    <source>
        <dbReference type="ARBA" id="ARBA00022723"/>
    </source>
</evidence>
<organism evidence="21 22">
    <name type="scientific">Aerococcus sanguinicola</name>
    <dbReference type="NCBI Taxonomy" id="119206"/>
    <lineage>
        <taxon>Bacteria</taxon>
        <taxon>Bacillati</taxon>
        <taxon>Bacillota</taxon>
        <taxon>Bacilli</taxon>
        <taxon>Lactobacillales</taxon>
        <taxon>Aerococcaceae</taxon>
        <taxon>Aerococcus</taxon>
    </lineage>
</organism>
<evidence type="ECO:0000256" key="14">
    <source>
        <dbReference type="ARBA" id="ARBA00022842"/>
    </source>
</evidence>
<evidence type="ECO:0000256" key="1">
    <source>
        <dbReference type="ARBA" id="ARBA00000109"/>
    </source>
</evidence>
<feature type="binding site" evidence="17">
    <location>
        <position position="122"/>
    </location>
    <ligand>
        <name>Mg(2+)</name>
        <dbReference type="ChEBI" id="CHEBI:18420"/>
    </ligand>
</feature>
<dbReference type="GO" id="GO:0006397">
    <property type="term" value="P:mRNA processing"/>
    <property type="evidence" value="ECO:0007669"/>
    <property type="project" value="UniProtKB-UniRule"/>
</dbReference>
<protein>
    <recommendedName>
        <fullName evidence="17">Ribonuclease 3</fullName>
        <ecNumber evidence="17">3.1.26.3</ecNumber>
    </recommendedName>
    <alternativeName>
        <fullName evidence="17">Ribonuclease III</fullName>
        <shortName evidence="17">RNase III</shortName>
    </alternativeName>
</protein>
<keyword evidence="13 17" id="KW-0378">Hydrolase</keyword>
<keyword evidence="5 17" id="KW-0963">Cytoplasm</keyword>
<dbReference type="FunFam" id="1.10.1520.10:FF:000001">
    <property type="entry name" value="Ribonuclease 3"/>
    <property type="match status" value="1"/>
</dbReference>
<keyword evidence="10 17" id="KW-0479">Metal-binding</keyword>
<comment type="subcellular location">
    <subcellularLocation>
        <location evidence="2 17">Cytoplasm</location>
    </subcellularLocation>
</comment>
<dbReference type="PANTHER" id="PTHR11207">
    <property type="entry name" value="RIBONUCLEASE III"/>
    <property type="match status" value="1"/>
</dbReference>
<dbReference type="Gene3D" id="1.10.1520.10">
    <property type="entry name" value="Ribonuclease III domain"/>
    <property type="match status" value="1"/>
</dbReference>
<dbReference type="PROSITE" id="PS50142">
    <property type="entry name" value="RNASE_3_2"/>
    <property type="match status" value="1"/>
</dbReference>
<feature type="binding site" evidence="17">
    <location>
        <position position="125"/>
    </location>
    <ligand>
        <name>Mg(2+)</name>
        <dbReference type="ChEBI" id="CHEBI:18420"/>
    </ligand>
</feature>
<evidence type="ECO:0000256" key="9">
    <source>
        <dbReference type="ARBA" id="ARBA00022722"/>
    </source>
</evidence>
<dbReference type="GO" id="GO:0008033">
    <property type="term" value="P:tRNA processing"/>
    <property type="evidence" value="ECO:0007669"/>
    <property type="project" value="UniProtKB-KW"/>
</dbReference>
<evidence type="ECO:0000313" key="22">
    <source>
        <dbReference type="Proteomes" id="UP000327148"/>
    </source>
</evidence>
<evidence type="ECO:0000256" key="5">
    <source>
        <dbReference type="ARBA" id="ARBA00022490"/>
    </source>
</evidence>
<dbReference type="Pfam" id="PF00035">
    <property type="entry name" value="dsrm"/>
    <property type="match status" value="1"/>
</dbReference>
<comment type="cofactor">
    <cofactor evidence="17">
        <name>Mg(2+)</name>
        <dbReference type="ChEBI" id="CHEBI:18420"/>
    </cofactor>
</comment>
<feature type="region of interest" description="Disordered" evidence="18">
    <location>
        <begin position="210"/>
        <end position="234"/>
    </location>
</feature>
<dbReference type="RefSeq" id="WP_070430033.1">
    <property type="nucleotide sequence ID" value="NZ_VYWO01000003.1"/>
</dbReference>
<dbReference type="InterPro" id="IPR036389">
    <property type="entry name" value="RNase_III_sf"/>
</dbReference>
<comment type="caution">
    <text evidence="21">The sequence shown here is derived from an EMBL/GenBank/DDBJ whole genome shotgun (WGS) entry which is preliminary data.</text>
</comment>
<dbReference type="PANTHER" id="PTHR11207:SF0">
    <property type="entry name" value="RIBONUCLEASE 3"/>
    <property type="match status" value="1"/>
</dbReference>
<comment type="similarity">
    <text evidence="3">Belongs to the ribonuclease III family.</text>
</comment>
<feature type="domain" description="RNase III" evidence="20">
    <location>
        <begin position="7"/>
        <end position="136"/>
    </location>
</feature>
<dbReference type="FunFam" id="3.30.160.20:FF:000003">
    <property type="entry name" value="Ribonuclease 3"/>
    <property type="match status" value="1"/>
</dbReference>
<evidence type="ECO:0000256" key="18">
    <source>
        <dbReference type="SAM" id="MobiDB-lite"/>
    </source>
</evidence>
<evidence type="ECO:0000256" key="4">
    <source>
        <dbReference type="ARBA" id="ARBA00011738"/>
    </source>
</evidence>
<evidence type="ECO:0000256" key="2">
    <source>
        <dbReference type="ARBA" id="ARBA00004496"/>
    </source>
</evidence>
<evidence type="ECO:0000256" key="7">
    <source>
        <dbReference type="ARBA" id="ARBA00022664"/>
    </source>
</evidence>
<feature type="compositionally biased region" description="Basic and acidic residues" evidence="18">
    <location>
        <begin position="225"/>
        <end position="234"/>
    </location>
</feature>